<reference evidence="2" key="1">
    <citation type="journal article" date="2019" name="Plant J.">
        <title>Chlorella vulgaris genome assembly and annotation reveals the molecular basis for metabolic acclimation to high light conditions.</title>
        <authorList>
            <person name="Cecchin M."/>
            <person name="Marcolungo L."/>
            <person name="Rossato M."/>
            <person name="Girolomoni L."/>
            <person name="Cosentino E."/>
            <person name="Cuine S."/>
            <person name="Li-Beisson Y."/>
            <person name="Delledonne M."/>
            <person name="Ballottari M."/>
        </authorList>
    </citation>
    <scope>NUCLEOTIDE SEQUENCE</scope>
    <source>
        <strain evidence="2">211/11P</strain>
    </source>
</reference>
<dbReference type="SUPFAM" id="SSF81383">
    <property type="entry name" value="F-box domain"/>
    <property type="match status" value="1"/>
</dbReference>
<protein>
    <recommendedName>
        <fullName evidence="1">F-box domain-containing protein</fullName>
    </recommendedName>
</protein>
<evidence type="ECO:0000313" key="2">
    <source>
        <dbReference type="EMBL" id="KAI3433336.1"/>
    </source>
</evidence>
<gene>
    <name evidence="2" type="ORF">D9Q98_003154</name>
</gene>
<name>A0A9D4YYR2_CHLVU</name>
<feature type="domain" description="F-box" evidence="1">
    <location>
        <begin position="2"/>
        <end position="38"/>
    </location>
</feature>
<dbReference type="EMBL" id="SIDB01000004">
    <property type="protein sequence ID" value="KAI3433336.1"/>
    <property type="molecule type" value="Genomic_DNA"/>
</dbReference>
<dbReference type="OrthoDB" id="10456848at2759"/>
<dbReference type="AlphaFoldDB" id="A0A9D4YYR2"/>
<comment type="caution">
    <text evidence="2">The sequence shown here is derived from an EMBL/GenBank/DDBJ whole genome shotgun (WGS) entry which is preliminary data.</text>
</comment>
<proteinExistence type="predicted"/>
<accession>A0A9D4YYR2</accession>
<dbReference type="Pfam" id="PF12937">
    <property type="entry name" value="F-box-like"/>
    <property type="match status" value="1"/>
</dbReference>
<dbReference type="InterPro" id="IPR001810">
    <property type="entry name" value="F-box_dom"/>
</dbReference>
<sequence length="103" mass="11525">MIAAQLDKAQDLLALSAVCRDSRRLVAEPSLWRQLCRRRFGVPTPEELGLDEDPSATCPAFWTQLYRYNHSVFRDLLRSTERPGGARLNALGGADGPLVIQMQ</sequence>
<reference evidence="2" key="2">
    <citation type="submission" date="2020-11" db="EMBL/GenBank/DDBJ databases">
        <authorList>
            <person name="Cecchin M."/>
            <person name="Marcolungo L."/>
            <person name="Rossato M."/>
            <person name="Girolomoni L."/>
            <person name="Cosentino E."/>
            <person name="Cuine S."/>
            <person name="Li-Beisson Y."/>
            <person name="Delledonne M."/>
            <person name="Ballottari M."/>
        </authorList>
    </citation>
    <scope>NUCLEOTIDE SEQUENCE</scope>
    <source>
        <strain evidence="2">211/11P</strain>
        <tissue evidence="2">Whole cell</tissue>
    </source>
</reference>
<organism evidence="2 3">
    <name type="scientific">Chlorella vulgaris</name>
    <name type="common">Green alga</name>
    <dbReference type="NCBI Taxonomy" id="3077"/>
    <lineage>
        <taxon>Eukaryota</taxon>
        <taxon>Viridiplantae</taxon>
        <taxon>Chlorophyta</taxon>
        <taxon>core chlorophytes</taxon>
        <taxon>Trebouxiophyceae</taxon>
        <taxon>Chlorellales</taxon>
        <taxon>Chlorellaceae</taxon>
        <taxon>Chlorella clade</taxon>
        <taxon>Chlorella</taxon>
    </lineage>
</organism>
<dbReference type="InterPro" id="IPR036047">
    <property type="entry name" value="F-box-like_dom_sf"/>
</dbReference>
<keyword evidence="3" id="KW-1185">Reference proteome</keyword>
<dbReference type="Proteomes" id="UP001055712">
    <property type="component" value="Unassembled WGS sequence"/>
</dbReference>
<evidence type="ECO:0000313" key="3">
    <source>
        <dbReference type="Proteomes" id="UP001055712"/>
    </source>
</evidence>
<dbReference type="Gene3D" id="1.20.1280.50">
    <property type="match status" value="1"/>
</dbReference>
<evidence type="ECO:0000259" key="1">
    <source>
        <dbReference type="Pfam" id="PF12937"/>
    </source>
</evidence>